<protein>
    <recommendedName>
        <fullName evidence="13">Protein kinase domain-containing protein</fullName>
    </recommendedName>
</protein>
<keyword evidence="12" id="KW-1185">Reference proteome</keyword>
<dbReference type="GO" id="GO:0051239">
    <property type="term" value="P:regulation of multicellular organismal process"/>
    <property type="evidence" value="ECO:0007669"/>
    <property type="project" value="UniProtKB-ARBA"/>
</dbReference>
<dbReference type="GO" id="GO:0043068">
    <property type="term" value="P:positive regulation of programmed cell death"/>
    <property type="evidence" value="ECO:0007669"/>
    <property type="project" value="UniProtKB-ARBA"/>
</dbReference>
<dbReference type="FunFam" id="3.30.200.20:FF:000040">
    <property type="entry name" value="Dual specificity mitogen-activated protein kinase kinase"/>
    <property type="match status" value="1"/>
</dbReference>
<dbReference type="GO" id="GO:0005524">
    <property type="term" value="F:ATP binding"/>
    <property type="evidence" value="ECO:0007669"/>
    <property type="project" value="UniProtKB-UniRule"/>
</dbReference>
<accession>A0A1B0DE18</accession>
<comment type="catalytic activity">
    <reaction evidence="10">
        <text>L-tyrosyl-[protein] + ATP = O-phospho-L-tyrosyl-[protein] + ADP + H(+)</text>
        <dbReference type="Rhea" id="RHEA:10596"/>
        <dbReference type="Rhea" id="RHEA-COMP:10136"/>
        <dbReference type="Rhea" id="RHEA-COMP:20101"/>
        <dbReference type="ChEBI" id="CHEBI:15378"/>
        <dbReference type="ChEBI" id="CHEBI:30616"/>
        <dbReference type="ChEBI" id="CHEBI:46858"/>
        <dbReference type="ChEBI" id="CHEBI:61978"/>
        <dbReference type="ChEBI" id="CHEBI:456216"/>
        <dbReference type="EC" id="2.7.12.2"/>
    </reaction>
</comment>
<evidence type="ECO:0000256" key="9">
    <source>
        <dbReference type="ARBA" id="ARBA00049299"/>
    </source>
</evidence>
<dbReference type="Gene3D" id="3.30.200.20">
    <property type="entry name" value="Phosphorylase Kinase, domain 1"/>
    <property type="match status" value="1"/>
</dbReference>
<dbReference type="GO" id="GO:0030707">
    <property type="term" value="P:follicle cell of egg chamber development"/>
    <property type="evidence" value="ECO:0007669"/>
    <property type="project" value="UniProtKB-ARBA"/>
</dbReference>
<sequence>ESSESIDKQPFDKSRPGSQRRPGNLGDVGRTRPGFRPGDLHLPVRGFPSLQSRIEPETEEKLRTIMKRSGILCLDGKEYQTDIKDLEDMGELGNGTSGQVVKMRHVESDTMIAVKQMRRTGNQEENKRIIM</sequence>
<evidence type="ECO:0000256" key="6">
    <source>
        <dbReference type="ARBA" id="ARBA00022840"/>
    </source>
</evidence>
<evidence type="ECO:0000313" key="12">
    <source>
        <dbReference type="Proteomes" id="UP000092462"/>
    </source>
</evidence>
<dbReference type="Proteomes" id="UP000092462">
    <property type="component" value="Unassembled WGS sequence"/>
</dbReference>
<comment type="catalytic activity">
    <reaction evidence="9">
        <text>L-threonyl-[protein] + ATP = O-phospho-L-threonyl-[protein] + ADP + H(+)</text>
        <dbReference type="Rhea" id="RHEA:46608"/>
        <dbReference type="Rhea" id="RHEA-COMP:11060"/>
        <dbReference type="Rhea" id="RHEA-COMP:11605"/>
        <dbReference type="ChEBI" id="CHEBI:15378"/>
        <dbReference type="ChEBI" id="CHEBI:30013"/>
        <dbReference type="ChEBI" id="CHEBI:30616"/>
        <dbReference type="ChEBI" id="CHEBI:61977"/>
        <dbReference type="ChEBI" id="CHEBI:456216"/>
        <dbReference type="EC" id="2.7.12.2"/>
    </reaction>
</comment>
<dbReference type="AlphaFoldDB" id="A0A1B0DE18"/>
<dbReference type="PROSITE" id="PS00107">
    <property type="entry name" value="PROTEIN_KINASE_ATP"/>
    <property type="match status" value="1"/>
</dbReference>
<keyword evidence="6" id="KW-0067">ATP-binding</keyword>
<dbReference type="EnsemblMetazoa" id="PPAI006141-RA">
    <property type="protein sequence ID" value="PPAI006141-PA"/>
    <property type="gene ID" value="PPAI006141"/>
</dbReference>
<evidence type="ECO:0000313" key="11">
    <source>
        <dbReference type="EnsemblMetazoa" id="PPAI006141-PA"/>
    </source>
</evidence>
<dbReference type="GO" id="GO:0016477">
    <property type="term" value="P:cell migration"/>
    <property type="evidence" value="ECO:0007669"/>
    <property type="project" value="UniProtKB-ARBA"/>
</dbReference>
<evidence type="ECO:0000256" key="3">
    <source>
        <dbReference type="ARBA" id="ARBA00022679"/>
    </source>
</evidence>
<dbReference type="GO" id="GO:0006950">
    <property type="term" value="P:response to stress"/>
    <property type="evidence" value="ECO:0007669"/>
    <property type="project" value="UniProtKB-ARBA"/>
</dbReference>
<dbReference type="PANTHER" id="PTHR47238">
    <property type="entry name" value="MITOGEN-ACTIVATED PROTEIN KINASE KINASE 5"/>
    <property type="match status" value="1"/>
</dbReference>
<dbReference type="PANTHER" id="PTHR47238:SF2">
    <property type="entry name" value="DUAL SPECIFICITY MITOGEN-ACTIVATED PROTEIN KINASE KINASE HEMIPTEROUS"/>
    <property type="match status" value="1"/>
</dbReference>
<evidence type="ECO:0000256" key="2">
    <source>
        <dbReference type="ARBA" id="ARBA00022553"/>
    </source>
</evidence>
<dbReference type="InterPro" id="IPR011009">
    <property type="entry name" value="Kinase-like_dom_sf"/>
</dbReference>
<proteinExistence type="predicted"/>
<keyword evidence="1" id="KW-0723">Serine/threonine-protein kinase</keyword>
<evidence type="ECO:0000256" key="5">
    <source>
        <dbReference type="ARBA" id="ARBA00022777"/>
    </source>
</evidence>
<dbReference type="GO" id="GO:0005829">
    <property type="term" value="C:cytosol"/>
    <property type="evidence" value="ECO:0007669"/>
    <property type="project" value="UniProtKB-ARBA"/>
</dbReference>
<keyword evidence="4" id="KW-0547">Nucleotide-binding</keyword>
<dbReference type="GO" id="GO:0010508">
    <property type="term" value="P:positive regulation of autophagy"/>
    <property type="evidence" value="ECO:0007669"/>
    <property type="project" value="UniProtKB-ARBA"/>
</dbReference>
<dbReference type="GO" id="GO:0004713">
    <property type="term" value="F:protein tyrosine kinase activity"/>
    <property type="evidence" value="ECO:0007669"/>
    <property type="project" value="UniProtKB-KW"/>
</dbReference>
<evidence type="ECO:0000256" key="10">
    <source>
        <dbReference type="ARBA" id="ARBA00051693"/>
    </source>
</evidence>
<dbReference type="GO" id="GO:0004708">
    <property type="term" value="F:MAP kinase kinase activity"/>
    <property type="evidence" value="ECO:0007669"/>
    <property type="project" value="UniProtKB-EC"/>
</dbReference>
<dbReference type="InterPro" id="IPR017441">
    <property type="entry name" value="Protein_kinase_ATP_BS"/>
</dbReference>
<dbReference type="InterPro" id="IPR052468">
    <property type="entry name" value="Dual_spec_MAPK_kinase"/>
</dbReference>
<evidence type="ECO:0000256" key="8">
    <source>
        <dbReference type="ARBA" id="ARBA00049014"/>
    </source>
</evidence>
<dbReference type="EMBL" id="AJVK01032455">
    <property type="status" value="NOT_ANNOTATED_CDS"/>
    <property type="molecule type" value="Genomic_DNA"/>
</dbReference>
<name>A0A1B0DE18_PHLPP</name>
<keyword evidence="7" id="KW-0829">Tyrosine-protein kinase</keyword>
<dbReference type="GO" id="GO:0004674">
    <property type="term" value="F:protein serine/threonine kinase activity"/>
    <property type="evidence" value="ECO:0007669"/>
    <property type="project" value="UniProtKB-KW"/>
</dbReference>
<organism evidence="11 12">
    <name type="scientific">Phlebotomus papatasi</name>
    <name type="common">Sandfly</name>
    <dbReference type="NCBI Taxonomy" id="29031"/>
    <lineage>
        <taxon>Eukaryota</taxon>
        <taxon>Metazoa</taxon>
        <taxon>Ecdysozoa</taxon>
        <taxon>Arthropoda</taxon>
        <taxon>Hexapoda</taxon>
        <taxon>Insecta</taxon>
        <taxon>Pterygota</taxon>
        <taxon>Neoptera</taxon>
        <taxon>Endopterygota</taxon>
        <taxon>Diptera</taxon>
        <taxon>Nematocera</taxon>
        <taxon>Psychodoidea</taxon>
        <taxon>Psychodidae</taxon>
        <taxon>Phlebotomus</taxon>
        <taxon>Phlebotomus</taxon>
    </lineage>
</organism>
<evidence type="ECO:0000256" key="1">
    <source>
        <dbReference type="ARBA" id="ARBA00022527"/>
    </source>
</evidence>
<dbReference type="VEuPathDB" id="VectorBase:PPAI006141"/>
<evidence type="ECO:0000256" key="4">
    <source>
        <dbReference type="ARBA" id="ARBA00022741"/>
    </source>
</evidence>
<dbReference type="VEuPathDB" id="VectorBase:PPAPM1_009220"/>
<keyword evidence="2" id="KW-0597">Phosphoprotein</keyword>
<comment type="catalytic activity">
    <reaction evidence="8">
        <text>L-seryl-[protein] + ATP = O-phospho-L-seryl-[protein] + ADP + H(+)</text>
        <dbReference type="Rhea" id="RHEA:17989"/>
        <dbReference type="Rhea" id="RHEA-COMP:9863"/>
        <dbReference type="Rhea" id="RHEA-COMP:11604"/>
        <dbReference type="ChEBI" id="CHEBI:15378"/>
        <dbReference type="ChEBI" id="CHEBI:29999"/>
        <dbReference type="ChEBI" id="CHEBI:30616"/>
        <dbReference type="ChEBI" id="CHEBI:83421"/>
        <dbReference type="ChEBI" id="CHEBI:456216"/>
        <dbReference type="EC" id="2.7.12.2"/>
    </reaction>
</comment>
<evidence type="ECO:0000256" key="7">
    <source>
        <dbReference type="ARBA" id="ARBA00023137"/>
    </source>
</evidence>
<keyword evidence="5" id="KW-0418">Kinase</keyword>
<dbReference type="SUPFAM" id="SSF56112">
    <property type="entry name" value="Protein kinase-like (PK-like)"/>
    <property type="match status" value="1"/>
</dbReference>
<keyword evidence="3" id="KW-0808">Transferase</keyword>
<evidence type="ECO:0008006" key="13">
    <source>
        <dbReference type="Google" id="ProtNLM"/>
    </source>
</evidence>
<reference evidence="11" key="1">
    <citation type="submission" date="2022-08" db="UniProtKB">
        <authorList>
            <consortium name="EnsemblMetazoa"/>
        </authorList>
    </citation>
    <scope>IDENTIFICATION</scope>
    <source>
        <strain evidence="11">Israel</strain>
    </source>
</reference>